<proteinExistence type="predicted"/>
<dbReference type="Proteomes" id="UP001163324">
    <property type="component" value="Chromosome 1"/>
</dbReference>
<organism evidence="1 2">
    <name type="scientific">Trichothecium roseum</name>
    <dbReference type="NCBI Taxonomy" id="47278"/>
    <lineage>
        <taxon>Eukaryota</taxon>
        <taxon>Fungi</taxon>
        <taxon>Dikarya</taxon>
        <taxon>Ascomycota</taxon>
        <taxon>Pezizomycotina</taxon>
        <taxon>Sordariomycetes</taxon>
        <taxon>Hypocreomycetidae</taxon>
        <taxon>Hypocreales</taxon>
        <taxon>Hypocreales incertae sedis</taxon>
        <taxon>Trichothecium</taxon>
    </lineage>
</organism>
<sequence length="188" mass="20578">MVESVIFSSAPYHIISYGTLLGTTFFHSFLNGPIMYRTVDRRSFSAIQSALFPTYFSLQTALPIVLALTFPGNSLIGLPNGVKGLLDPFCRWHSLAPIAAMCASGFVNLVILLPMVTKVMKERRGQGKRDGKEWDTTGNHSQEMRALNKKFGILHGVSSLLNLTTFIAAVAYGFTLGARVQSILDHAP</sequence>
<comment type="caution">
    <text evidence="1">The sequence shown here is derived from an EMBL/GenBank/DDBJ whole genome shotgun (WGS) entry which is preliminary data.</text>
</comment>
<protein>
    <submittedName>
        <fullName evidence="1">Uncharacterized protein</fullName>
    </submittedName>
</protein>
<name>A0ACC0VH08_9HYPO</name>
<reference evidence="1" key="1">
    <citation type="submission" date="2022-10" db="EMBL/GenBank/DDBJ databases">
        <title>Complete Genome of Trichothecium roseum strain YXFP-22015, a Plant Pathogen Isolated from Citrus.</title>
        <authorList>
            <person name="Wang Y."/>
            <person name="Zhu L."/>
        </authorList>
    </citation>
    <scope>NUCLEOTIDE SEQUENCE</scope>
    <source>
        <strain evidence="1">YXFP-22015</strain>
    </source>
</reference>
<evidence type="ECO:0000313" key="1">
    <source>
        <dbReference type="EMBL" id="KAI9905000.1"/>
    </source>
</evidence>
<dbReference type="EMBL" id="CM047940">
    <property type="protein sequence ID" value="KAI9905000.1"/>
    <property type="molecule type" value="Genomic_DNA"/>
</dbReference>
<gene>
    <name evidence="1" type="ORF">N3K66_001529</name>
</gene>
<evidence type="ECO:0000313" key="2">
    <source>
        <dbReference type="Proteomes" id="UP001163324"/>
    </source>
</evidence>
<accession>A0ACC0VH08</accession>
<keyword evidence="2" id="KW-1185">Reference proteome</keyword>